<dbReference type="EMBL" id="FTMK01000029">
    <property type="protein sequence ID" value="SIR18400.1"/>
    <property type="molecule type" value="Genomic_DNA"/>
</dbReference>
<dbReference type="PANTHER" id="PTHR30346:SF0">
    <property type="entry name" value="HCA OPERON TRANSCRIPTIONAL ACTIVATOR HCAR"/>
    <property type="match status" value="1"/>
</dbReference>
<dbReference type="FunFam" id="1.10.10.10:FF:000001">
    <property type="entry name" value="LysR family transcriptional regulator"/>
    <property type="match status" value="1"/>
</dbReference>
<evidence type="ECO:0000259" key="5">
    <source>
        <dbReference type="PROSITE" id="PS50931"/>
    </source>
</evidence>
<dbReference type="InterPro" id="IPR005119">
    <property type="entry name" value="LysR_subst-bd"/>
</dbReference>
<evidence type="ECO:0000313" key="6">
    <source>
        <dbReference type="EMBL" id="RDW12847.1"/>
    </source>
</evidence>
<dbReference type="PRINTS" id="PR00039">
    <property type="entry name" value="HTHLYSR"/>
</dbReference>
<dbReference type="Gene3D" id="1.10.10.10">
    <property type="entry name" value="Winged helix-like DNA-binding domain superfamily/Winged helix DNA-binding domain"/>
    <property type="match status" value="1"/>
</dbReference>
<evidence type="ECO:0000313" key="7">
    <source>
        <dbReference type="EMBL" id="SIR18400.1"/>
    </source>
</evidence>
<feature type="domain" description="HTH lysR-type" evidence="5">
    <location>
        <begin position="1"/>
        <end position="56"/>
    </location>
</feature>
<name>A0A1N6YUY3_9RHOB</name>
<dbReference type="GO" id="GO:0003677">
    <property type="term" value="F:DNA binding"/>
    <property type="evidence" value="ECO:0007669"/>
    <property type="project" value="UniProtKB-KW"/>
</dbReference>
<evidence type="ECO:0000256" key="1">
    <source>
        <dbReference type="ARBA" id="ARBA00009437"/>
    </source>
</evidence>
<dbReference type="GO" id="GO:0003700">
    <property type="term" value="F:DNA-binding transcription factor activity"/>
    <property type="evidence" value="ECO:0007669"/>
    <property type="project" value="InterPro"/>
</dbReference>
<keyword evidence="2" id="KW-0805">Transcription regulation</keyword>
<protein>
    <submittedName>
        <fullName evidence="7">DNA-binding transcriptional regulator, LysR family</fullName>
    </submittedName>
</protein>
<reference evidence="7 9" key="1">
    <citation type="submission" date="2017-01" db="EMBL/GenBank/DDBJ databases">
        <authorList>
            <person name="Varghese N."/>
            <person name="Submissions S."/>
        </authorList>
    </citation>
    <scope>NUCLEOTIDE SEQUENCE [LARGE SCALE GENOMIC DNA]</scope>
    <source>
        <strain evidence="7 9">ATCC 700171</strain>
    </source>
</reference>
<evidence type="ECO:0000256" key="2">
    <source>
        <dbReference type="ARBA" id="ARBA00023015"/>
    </source>
</evidence>
<keyword evidence="4" id="KW-0804">Transcription</keyword>
<dbReference type="RefSeq" id="WP_115756145.1">
    <property type="nucleotide sequence ID" value="NZ_FTMK01000029.1"/>
</dbReference>
<dbReference type="Pfam" id="PF00126">
    <property type="entry name" value="HTH_1"/>
    <property type="match status" value="1"/>
</dbReference>
<dbReference type="PROSITE" id="PS50931">
    <property type="entry name" value="HTH_LYSR"/>
    <property type="match status" value="1"/>
</dbReference>
<dbReference type="GO" id="GO:0032993">
    <property type="term" value="C:protein-DNA complex"/>
    <property type="evidence" value="ECO:0007669"/>
    <property type="project" value="TreeGrafter"/>
</dbReference>
<comment type="similarity">
    <text evidence="1">Belongs to the LysR transcriptional regulatory family.</text>
</comment>
<evidence type="ECO:0000256" key="3">
    <source>
        <dbReference type="ARBA" id="ARBA00023125"/>
    </source>
</evidence>
<sequence>MDDYLRFLAVAEHRNISRAAEALNISQPALSRTIRLLEDRYGTPLFERTPQGAELSDAGKTLYIYASRAVRALNNAREDIDHSLHQTRLILPICSGDSWGYGILPHVIESYRRDNPEVSIHLDVIEHDARMRGLETRRHDVAFGVISPEYLKGGAYGFEPIICAKYDIYCDASHPLLRQDRITEADLLAESWINHKFEYDYDPSSALRSRRRYVLRTNALVPAIEALRGSRLLISTAKTLGALFARSGIVRLTEDDESPDFVSGVISQQAAPLRPHTRRFIAAVRAYCQAQGFQPRDRP</sequence>
<dbReference type="InterPro" id="IPR036388">
    <property type="entry name" value="WH-like_DNA-bd_sf"/>
</dbReference>
<dbReference type="Pfam" id="PF03466">
    <property type="entry name" value="LysR_substrate"/>
    <property type="match status" value="1"/>
</dbReference>
<proteinExistence type="inferred from homology"/>
<dbReference type="SUPFAM" id="SSF46785">
    <property type="entry name" value="Winged helix' DNA-binding domain"/>
    <property type="match status" value="1"/>
</dbReference>
<dbReference type="Proteomes" id="UP000256679">
    <property type="component" value="Unassembled WGS sequence"/>
</dbReference>
<dbReference type="AlphaFoldDB" id="A0A1N6YUY3"/>
<dbReference type="EMBL" id="QFCQ01000063">
    <property type="protein sequence ID" value="RDW12847.1"/>
    <property type="molecule type" value="Genomic_DNA"/>
</dbReference>
<dbReference type="CDD" id="cd05466">
    <property type="entry name" value="PBP2_LTTR_substrate"/>
    <property type="match status" value="1"/>
</dbReference>
<organism evidence="7 9">
    <name type="scientific">Paracoccus thiocyanatus</name>
    <dbReference type="NCBI Taxonomy" id="34006"/>
    <lineage>
        <taxon>Bacteria</taxon>
        <taxon>Pseudomonadati</taxon>
        <taxon>Pseudomonadota</taxon>
        <taxon>Alphaproteobacteria</taxon>
        <taxon>Rhodobacterales</taxon>
        <taxon>Paracoccaceae</taxon>
        <taxon>Paracoccus</taxon>
    </lineage>
</organism>
<keyword evidence="8" id="KW-1185">Reference proteome</keyword>
<evidence type="ECO:0000256" key="4">
    <source>
        <dbReference type="ARBA" id="ARBA00023163"/>
    </source>
</evidence>
<dbReference type="PANTHER" id="PTHR30346">
    <property type="entry name" value="TRANSCRIPTIONAL DUAL REGULATOR HCAR-RELATED"/>
    <property type="match status" value="1"/>
</dbReference>
<dbReference type="Gene3D" id="3.40.190.290">
    <property type="match status" value="1"/>
</dbReference>
<dbReference type="InterPro" id="IPR036390">
    <property type="entry name" value="WH_DNA-bd_sf"/>
</dbReference>
<evidence type="ECO:0000313" key="9">
    <source>
        <dbReference type="Proteomes" id="UP000323956"/>
    </source>
</evidence>
<keyword evidence="3 7" id="KW-0238">DNA-binding</keyword>
<reference evidence="6 8" key="2">
    <citation type="submission" date="2018-05" db="EMBL/GenBank/DDBJ databases">
        <title>Whole genome sequencing of Paracoccus thiocyanatus SST.</title>
        <authorList>
            <person name="Ghosh W."/>
            <person name="Rameez M.J."/>
            <person name="Roy C."/>
        </authorList>
    </citation>
    <scope>NUCLEOTIDE SEQUENCE [LARGE SCALE GENOMIC DNA]</scope>
    <source>
        <strain evidence="6 8">SST</strain>
    </source>
</reference>
<dbReference type="InterPro" id="IPR000847">
    <property type="entry name" value="LysR_HTH_N"/>
</dbReference>
<gene>
    <name evidence="6" type="ORF">DIE28_11415</name>
    <name evidence="7" type="ORF">SAMN05421641_1298</name>
</gene>
<evidence type="ECO:0000313" key="8">
    <source>
        <dbReference type="Proteomes" id="UP000256679"/>
    </source>
</evidence>
<dbReference type="Proteomes" id="UP000323956">
    <property type="component" value="Unassembled WGS sequence"/>
</dbReference>
<dbReference type="SUPFAM" id="SSF53850">
    <property type="entry name" value="Periplasmic binding protein-like II"/>
    <property type="match status" value="1"/>
</dbReference>
<accession>A0A1N6YUY3</accession>
<dbReference type="OrthoDB" id="9813056at2"/>